<keyword evidence="1" id="KW-0805">Transcription regulation</keyword>
<dbReference type="Gene3D" id="3.40.50.2300">
    <property type="match status" value="2"/>
</dbReference>
<reference evidence="6" key="1">
    <citation type="submission" date="2022-12" db="EMBL/GenBank/DDBJ databases">
        <authorList>
            <person name="Wang J."/>
        </authorList>
    </citation>
    <scope>NUCLEOTIDE SEQUENCE</scope>
    <source>
        <strain evidence="6">HY-45-18</strain>
    </source>
</reference>
<dbReference type="SMART" id="SM00354">
    <property type="entry name" value="HTH_LACI"/>
    <property type="match status" value="1"/>
</dbReference>
<dbReference type="PROSITE" id="PS50932">
    <property type="entry name" value="HTH_LACI_2"/>
    <property type="match status" value="1"/>
</dbReference>
<name>A0ABT4D0J5_9CLOT</name>
<gene>
    <name evidence="6" type="ORF">OW763_10425</name>
</gene>
<dbReference type="Gene3D" id="1.10.260.40">
    <property type="entry name" value="lambda repressor-like DNA-binding domains"/>
    <property type="match status" value="1"/>
</dbReference>
<dbReference type="SUPFAM" id="SSF47413">
    <property type="entry name" value="lambda repressor-like DNA-binding domains"/>
    <property type="match status" value="1"/>
</dbReference>
<dbReference type="InterPro" id="IPR000843">
    <property type="entry name" value="HTH_LacI"/>
</dbReference>
<dbReference type="PANTHER" id="PTHR30146">
    <property type="entry name" value="LACI-RELATED TRANSCRIPTIONAL REPRESSOR"/>
    <property type="match status" value="1"/>
</dbReference>
<keyword evidence="3" id="KW-0804">Transcription</keyword>
<dbReference type="InterPro" id="IPR001761">
    <property type="entry name" value="Peripla_BP/Lac1_sug-bd_dom"/>
</dbReference>
<dbReference type="InterPro" id="IPR010982">
    <property type="entry name" value="Lambda_DNA-bd_dom_sf"/>
</dbReference>
<dbReference type="PROSITE" id="PS50943">
    <property type="entry name" value="HTH_CROC1"/>
    <property type="match status" value="1"/>
</dbReference>
<protein>
    <submittedName>
        <fullName evidence="6">LacI family DNA-binding transcriptional regulator</fullName>
    </submittedName>
</protein>
<organism evidence="6 7">
    <name type="scientific">Clostridium aestuarii</name>
    <dbReference type="NCBI Taxonomy" id="338193"/>
    <lineage>
        <taxon>Bacteria</taxon>
        <taxon>Bacillati</taxon>
        <taxon>Bacillota</taxon>
        <taxon>Clostridia</taxon>
        <taxon>Eubacteriales</taxon>
        <taxon>Clostridiaceae</taxon>
        <taxon>Clostridium</taxon>
    </lineage>
</organism>
<comment type="caution">
    <text evidence="6">The sequence shown here is derived from an EMBL/GenBank/DDBJ whole genome shotgun (WGS) entry which is preliminary data.</text>
</comment>
<evidence type="ECO:0000259" key="5">
    <source>
        <dbReference type="PROSITE" id="PS50943"/>
    </source>
</evidence>
<dbReference type="CDD" id="cd06267">
    <property type="entry name" value="PBP1_LacI_sugar_binding-like"/>
    <property type="match status" value="1"/>
</dbReference>
<dbReference type="Proteomes" id="UP001078443">
    <property type="component" value="Unassembled WGS sequence"/>
</dbReference>
<dbReference type="RefSeq" id="WP_268041060.1">
    <property type="nucleotide sequence ID" value="NZ_JAPQER010000003.1"/>
</dbReference>
<evidence type="ECO:0000313" key="7">
    <source>
        <dbReference type="Proteomes" id="UP001078443"/>
    </source>
</evidence>
<proteinExistence type="predicted"/>
<dbReference type="PANTHER" id="PTHR30146:SF109">
    <property type="entry name" value="HTH-TYPE TRANSCRIPTIONAL REGULATOR GALS"/>
    <property type="match status" value="1"/>
</dbReference>
<evidence type="ECO:0000256" key="1">
    <source>
        <dbReference type="ARBA" id="ARBA00023015"/>
    </source>
</evidence>
<accession>A0ABT4D0J5</accession>
<dbReference type="CDD" id="cd01392">
    <property type="entry name" value="HTH_LacI"/>
    <property type="match status" value="1"/>
</dbReference>
<feature type="domain" description="HTH cro/C1-type" evidence="5">
    <location>
        <begin position="4"/>
        <end position="51"/>
    </location>
</feature>
<dbReference type="EMBL" id="JAPQER010000003">
    <property type="protein sequence ID" value="MCY6484756.1"/>
    <property type="molecule type" value="Genomic_DNA"/>
</dbReference>
<feature type="domain" description="HTH lacI-type" evidence="4">
    <location>
        <begin position="3"/>
        <end position="57"/>
    </location>
</feature>
<dbReference type="Pfam" id="PF00356">
    <property type="entry name" value="LacI"/>
    <property type="match status" value="1"/>
</dbReference>
<dbReference type="InterPro" id="IPR001387">
    <property type="entry name" value="Cro/C1-type_HTH"/>
</dbReference>
<evidence type="ECO:0000313" key="6">
    <source>
        <dbReference type="EMBL" id="MCY6484756.1"/>
    </source>
</evidence>
<evidence type="ECO:0000256" key="2">
    <source>
        <dbReference type="ARBA" id="ARBA00023125"/>
    </source>
</evidence>
<keyword evidence="2 6" id="KW-0238">DNA-binding</keyword>
<keyword evidence="7" id="KW-1185">Reference proteome</keyword>
<evidence type="ECO:0000259" key="4">
    <source>
        <dbReference type="PROSITE" id="PS50932"/>
    </source>
</evidence>
<dbReference type="SUPFAM" id="SSF53822">
    <property type="entry name" value="Periplasmic binding protein-like I"/>
    <property type="match status" value="1"/>
</dbReference>
<dbReference type="Pfam" id="PF00532">
    <property type="entry name" value="Peripla_BP_1"/>
    <property type="match status" value="1"/>
</dbReference>
<dbReference type="GO" id="GO:0003677">
    <property type="term" value="F:DNA binding"/>
    <property type="evidence" value="ECO:0007669"/>
    <property type="project" value="UniProtKB-KW"/>
</dbReference>
<evidence type="ECO:0000256" key="3">
    <source>
        <dbReference type="ARBA" id="ARBA00023163"/>
    </source>
</evidence>
<dbReference type="PRINTS" id="PR00036">
    <property type="entry name" value="HTHLACI"/>
</dbReference>
<dbReference type="InterPro" id="IPR028082">
    <property type="entry name" value="Peripla_BP_I"/>
</dbReference>
<sequence length="345" mass="39114">MSVTIYDIAEKAGISRTTVSRVLNNSGYVKEETRQKVLKAIKELNYTPSAIARSLSTSRTNTIGVVVPEISDPFFGEIIKGIGEIADKHELNIILFDTADSVEKELKALKLLRQQRIEGIMITPTFTEKNFNSEYLNTLEKLEIPVILMDGHVNYEEFSGVFIDHVRGAYDGTEALIKSGHRKIAIITGDMNSRPAKERLKGYKKCLIRNNIKVQDRYIFCGDYKYENAYQITKKILKMEDRPTAIFVCSNMMSLGCVKAFNEEKITIPNDMAIVGFDKLDVLNILGLNISFVNGLTTELGRVGTKMLIDKINNKNKKNNRQIERITLLPELILKGSERYIYNKD</sequence>